<dbReference type="SUPFAM" id="SSF81606">
    <property type="entry name" value="PP2C-like"/>
    <property type="match status" value="1"/>
</dbReference>
<gene>
    <name evidence="4" type="ORF">PZE19_27775</name>
</gene>
<dbReference type="RefSeq" id="WP_277863857.1">
    <property type="nucleotide sequence ID" value="NZ_JARRAG010000002.1"/>
</dbReference>
<keyword evidence="2" id="KW-0597">Phosphoprotein</keyword>
<dbReference type="CDD" id="cd19920">
    <property type="entry name" value="REC_PA4781-like"/>
    <property type="match status" value="1"/>
</dbReference>
<dbReference type="PROSITE" id="PS50110">
    <property type="entry name" value="RESPONSE_REGULATORY"/>
    <property type="match status" value="1"/>
</dbReference>
<keyword evidence="1" id="KW-0378">Hydrolase</keyword>
<proteinExistence type="predicted"/>
<dbReference type="Gene3D" id="3.40.50.2300">
    <property type="match status" value="1"/>
</dbReference>
<dbReference type="SMART" id="SM00448">
    <property type="entry name" value="REC"/>
    <property type="match status" value="1"/>
</dbReference>
<name>A0ABT6FJ52_9BACT</name>
<dbReference type="InterPro" id="IPR011006">
    <property type="entry name" value="CheY-like_superfamily"/>
</dbReference>
<evidence type="ECO:0000313" key="4">
    <source>
        <dbReference type="EMBL" id="MDG3007580.1"/>
    </source>
</evidence>
<dbReference type="SMART" id="SM00331">
    <property type="entry name" value="PP2C_SIG"/>
    <property type="match status" value="1"/>
</dbReference>
<dbReference type="PANTHER" id="PTHR43156:SF2">
    <property type="entry name" value="STAGE II SPORULATION PROTEIN E"/>
    <property type="match status" value="1"/>
</dbReference>
<dbReference type="PANTHER" id="PTHR43156">
    <property type="entry name" value="STAGE II SPORULATION PROTEIN E-RELATED"/>
    <property type="match status" value="1"/>
</dbReference>
<evidence type="ECO:0000256" key="1">
    <source>
        <dbReference type="ARBA" id="ARBA00022801"/>
    </source>
</evidence>
<dbReference type="InterPro" id="IPR001789">
    <property type="entry name" value="Sig_transdc_resp-reg_receiver"/>
</dbReference>
<organism evidence="4 5">
    <name type="scientific">Paludisphaera mucosa</name>
    <dbReference type="NCBI Taxonomy" id="3030827"/>
    <lineage>
        <taxon>Bacteria</taxon>
        <taxon>Pseudomonadati</taxon>
        <taxon>Planctomycetota</taxon>
        <taxon>Planctomycetia</taxon>
        <taxon>Isosphaerales</taxon>
        <taxon>Isosphaeraceae</taxon>
        <taxon>Paludisphaera</taxon>
    </lineage>
</organism>
<dbReference type="SUPFAM" id="SSF52172">
    <property type="entry name" value="CheY-like"/>
    <property type="match status" value="1"/>
</dbReference>
<dbReference type="InterPro" id="IPR001932">
    <property type="entry name" value="PPM-type_phosphatase-like_dom"/>
</dbReference>
<dbReference type="Gene3D" id="3.60.40.10">
    <property type="entry name" value="PPM-type phosphatase domain"/>
    <property type="match status" value="1"/>
</dbReference>
<evidence type="ECO:0000313" key="5">
    <source>
        <dbReference type="Proteomes" id="UP001216907"/>
    </source>
</evidence>
<comment type="caution">
    <text evidence="4">The sequence shown here is derived from an EMBL/GenBank/DDBJ whole genome shotgun (WGS) entry which is preliminary data.</text>
</comment>
<dbReference type="Proteomes" id="UP001216907">
    <property type="component" value="Unassembled WGS sequence"/>
</dbReference>
<evidence type="ECO:0000259" key="3">
    <source>
        <dbReference type="PROSITE" id="PS50110"/>
    </source>
</evidence>
<dbReference type="InterPro" id="IPR052016">
    <property type="entry name" value="Bact_Sigma-Reg"/>
</dbReference>
<protein>
    <submittedName>
        <fullName evidence="4">SpoIIE family protein phosphatase</fullName>
    </submittedName>
</protein>
<accession>A0ABT6FJ52</accession>
<dbReference type="InterPro" id="IPR036457">
    <property type="entry name" value="PPM-type-like_dom_sf"/>
</dbReference>
<evidence type="ECO:0000256" key="2">
    <source>
        <dbReference type="PROSITE-ProRule" id="PRU00169"/>
    </source>
</evidence>
<feature type="modified residue" description="4-aspartylphosphate" evidence="2">
    <location>
        <position position="54"/>
    </location>
</feature>
<dbReference type="Pfam" id="PF00072">
    <property type="entry name" value="Response_reg"/>
    <property type="match status" value="1"/>
</dbReference>
<keyword evidence="5" id="KW-1185">Reference proteome</keyword>
<reference evidence="4 5" key="1">
    <citation type="submission" date="2023-03" db="EMBL/GenBank/DDBJ databases">
        <title>Paludisphaera mucosa sp. nov. a novel planctomycete from northern fen.</title>
        <authorList>
            <person name="Ivanova A."/>
        </authorList>
    </citation>
    <scope>NUCLEOTIDE SEQUENCE [LARGE SCALE GENOMIC DNA]</scope>
    <source>
        <strain evidence="4 5">Pla2</strain>
    </source>
</reference>
<dbReference type="Pfam" id="PF07228">
    <property type="entry name" value="SpoIIE"/>
    <property type="match status" value="1"/>
</dbReference>
<dbReference type="EMBL" id="JARRAG010000002">
    <property type="protein sequence ID" value="MDG3007580.1"/>
    <property type="molecule type" value="Genomic_DNA"/>
</dbReference>
<sequence>MAKPRILVVDDTPANIKILADLLRKDYLLSVATGGADALEIAGSEHRPDLVLLDIMMPEMDGYEVCRRLKADPKTQEVPVVFVTAMSEVDDETKGFSLGAVDYITKPIRPPIVKARVAAHLELASARKTLAAQNKVLRESLAVAADVQRTLVPKAPTGLHGLDVAGRMTPCDAVGGDYLDFLTGDDFAGRGFGVAVGDVMGHGPAAALLMTAARACLRMRASRPGGLAEVVTDVNRHLAVDLGDVERFMTFYLLEVRGDAVSWVSAGHEPALLVDSASGTITDLEGDGPVLGIDADITFRGHHAPFREPGLVLALCTDGVTEAWNEQGEQFGRDRLKQSLLRHASQDAAAILEAVMRDVIDFRGPWPQKDDLTLVVLKRTS</sequence>
<feature type="domain" description="Response regulatory" evidence="3">
    <location>
        <begin position="5"/>
        <end position="121"/>
    </location>
</feature>